<comment type="caution">
    <text evidence="2">The sequence shown here is derived from an EMBL/GenBank/DDBJ whole genome shotgun (WGS) entry which is preliminary data.</text>
</comment>
<organism evidence="2 4">
    <name type="scientific">Pyrenophora tritici-repentis</name>
    <dbReference type="NCBI Taxonomy" id="45151"/>
    <lineage>
        <taxon>Eukaryota</taxon>
        <taxon>Fungi</taxon>
        <taxon>Dikarya</taxon>
        <taxon>Ascomycota</taxon>
        <taxon>Pezizomycotina</taxon>
        <taxon>Dothideomycetes</taxon>
        <taxon>Pleosporomycetidae</taxon>
        <taxon>Pleosporales</taxon>
        <taxon>Pleosporineae</taxon>
        <taxon>Pleosporaceae</taxon>
        <taxon>Pyrenophora</taxon>
    </lineage>
</organism>
<accession>A0A2W1EAY0</accession>
<dbReference type="Proteomes" id="UP000249757">
    <property type="component" value="Unassembled WGS sequence"/>
</dbReference>
<keyword evidence="1" id="KW-0732">Signal</keyword>
<reference evidence="5" key="4">
    <citation type="journal article" date="2022" name="Microb. Genom.">
        <title>A global pangenome for the wheat fungal pathogen Pyrenophora tritici-repentis and prediction of effector protein structural homology.</title>
        <authorList>
            <person name="Moolhuijzen P.M."/>
            <person name="See P.T."/>
            <person name="Shi G."/>
            <person name="Powell H.R."/>
            <person name="Cockram J."/>
            <person name="Jorgensen L.N."/>
            <person name="Benslimane H."/>
            <person name="Strelkov S.E."/>
            <person name="Turner J."/>
            <person name="Liu Z."/>
            <person name="Moffat C.S."/>
        </authorList>
    </citation>
    <scope>NUCLEOTIDE SEQUENCE [LARGE SCALE GENOMIC DNA]</scope>
</reference>
<dbReference type="OrthoDB" id="3799394at2759"/>
<feature type="signal peptide" evidence="1">
    <location>
        <begin position="1"/>
        <end position="16"/>
    </location>
</feature>
<reference evidence="3" key="3">
    <citation type="journal article" date="2022" name="bioRxiv">
        <title>A global pangenome for the wheat fungal pathogen Pyrenophora tritici-repentis and prediction of effector protein structural homology.</title>
        <authorList>
            <person name="Moolhuijzen P."/>
            <person name="See P.T."/>
            <person name="Shi G."/>
            <person name="Powell H.R."/>
            <person name="Cockram J."/>
            <person name="Jorgensen L.N."/>
            <person name="Benslimane H."/>
            <person name="Strelkov S.E."/>
            <person name="Turner J."/>
            <person name="Liu Z."/>
            <person name="Moffat C.S."/>
        </authorList>
    </citation>
    <scope>NUCLEOTIDE SEQUENCE</scope>
    <source>
        <strain evidence="3">86-124</strain>
    </source>
</reference>
<dbReference type="OMA" id="INTHKIC"/>
<evidence type="ECO:0000313" key="4">
    <source>
        <dbReference type="Proteomes" id="UP000245464"/>
    </source>
</evidence>
<protein>
    <submittedName>
        <fullName evidence="2">Herpes-TAF50 multi-domain protein</fullName>
    </submittedName>
</protein>
<proteinExistence type="predicted"/>
<keyword evidence="5" id="KW-1185">Reference proteome</keyword>
<gene>
    <name evidence="3" type="ORF">Ptr86124_012026</name>
    <name evidence="2" type="ORF">PtrM4_044800</name>
</gene>
<reference evidence="3" key="2">
    <citation type="submission" date="2021-05" db="EMBL/GenBank/DDBJ databases">
        <authorList>
            <person name="Moolhuijzen P.M."/>
            <person name="Moffat C.S."/>
        </authorList>
    </citation>
    <scope>NUCLEOTIDE SEQUENCE</scope>
    <source>
        <strain evidence="3">86-124</strain>
    </source>
</reference>
<evidence type="ECO:0000313" key="5">
    <source>
        <dbReference type="Proteomes" id="UP000249757"/>
    </source>
</evidence>
<evidence type="ECO:0000256" key="1">
    <source>
        <dbReference type="SAM" id="SignalP"/>
    </source>
</evidence>
<evidence type="ECO:0000313" key="3">
    <source>
        <dbReference type="EMBL" id="KAI1509070.1"/>
    </source>
</evidence>
<feature type="chain" id="PRO_5042700948" evidence="1">
    <location>
        <begin position="17"/>
        <end position="245"/>
    </location>
</feature>
<dbReference type="EMBL" id="NQIK02000010">
    <property type="protein sequence ID" value="KAF7565046.1"/>
    <property type="molecule type" value="Genomic_DNA"/>
</dbReference>
<reference evidence="2" key="1">
    <citation type="journal article" date="2018" name="BMC Genomics">
        <title>Comparative genomics of the wheat fungal pathogen Pyrenophora tritici-repentis reveals chromosomal variations and genome plasticity.</title>
        <authorList>
            <person name="Moolhuijzen P."/>
            <person name="See P.T."/>
            <person name="Hane J.K."/>
            <person name="Shi G."/>
            <person name="Liu Z."/>
            <person name="Oliver R.P."/>
            <person name="Moffat C.S."/>
        </authorList>
    </citation>
    <scope>NUCLEOTIDE SEQUENCE [LARGE SCALE GENOMIC DNA]</scope>
    <source>
        <strain evidence="2">M4</strain>
    </source>
</reference>
<sequence>MKSIYFLLPLFGSVLAGKYPTTEKCVATCPKFDCDTSNAANLCQCQNDQETACKKKCRDYTPVYKPCPVNPPQETCECEPVFCAQSWPESCYCGNAAKTACHKKCGGAYPVYETCPPRTTLTITQTSTSTSTSTRYPVATPTAKPTNQVCGGGRAGPTLDCPTGFACIANPFIPGSCGPACDQLGVCAEDKLCGGFGGFKCEDPLKVCMDDSRDECDPTKGGADCGGRCVYPEEIEVPEEMAYRA</sequence>
<evidence type="ECO:0000313" key="2">
    <source>
        <dbReference type="EMBL" id="KAF7565046.1"/>
    </source>
</evidence>
<name>A0A2W1EAY0_9PLEO</name>
<dbReference type="EMBL" id="NRDI02000022">
    <property type="protein sequence ID" value="KAI1509070.1"/>
    <property type="molecule type" value="Genomic_DNA"/>
</dbReference>
<dbReference type="Proteomes" id="UP000245464">
    <property type="component" value="Chromosome 10"/>
</dbReference>
<dbReference type="AlphaFoldDB" id="A0A2W1EAY0"/>